<evidence type="ECO:0000313" key="3">
    <source>
        <dbReference type="Proteomes" id="UP000051223"/>
    </source>
</evidence>
<organism evidence="2 3">
    <name type="scientific">Lactobacillus hamsteri DSM 5661 = JCM 6256</name>
    <dbReference type="NCBI Taxonomy" id="1423754"/>
    <lineage>
        <taxon>Bacteria</taxon>
        <taxon>Bacillati</taxon>
        <taxon>Bacillota</taxon>
        <taxon>Bacilli</taxon>
        <taxon>Lactobacillales</taxon>
        <taxon>Lactobacillaceae</taxon>
        <taxon>Lactobacillus</taxon>
    </lineage>
</organism>
<name>A0A0R1YDV1_9LACO</name>
<evidence type="ECO:0000313" key="2">
    <source>
        <dbReference type="EMBL" id="KRM40656.1"/>
    </source>
</evidence>
<comment type="caution">
    <text evidence="2">The sequence shown here is derived from an EMBL/GenBank/DDBJ whole genome shotgun (WGS) entry which is preliminary data.</text>
</comment>
<dbReference type="Pfam" id="PF00188">
    <property type="entry name" value="CAP"/>
    <property type="match status" value="1"/>
</dbReference>
<feature type="domain" description="SCP" evidence="1">
    <location>
        <begin position="38"/>
        <end position="158"/>
    </location>
</feature>
<dbReference type="AlphaFoldDB" id="A0A0R1YDV1"/>
<protein>
    <recommendedName>
        <fullName evidence="1">SCP domain-containing protein</fullName>
    </recommendedName>
</protein>
<accession>A0A0R1YDV1</accession>
<dbReference type="InterPro" id="IPR014044">
    <property type="entry name" value="CAP_dom"/>
</dbReference>
<gene>
    <name evidence="2" type="ORF">FC39_GL000259</name>
</gene>
<dbReference type="Gene3D" id="3.40.33.10">
    <property type="entry name" value="CAP"/>
    <property type="match status" value="1"/>
</dbReference>
<dbReference type="PATRIC" id="fig|1423754.3.peg.270"/>
<dbReference type="Proteomes" id="UP000051223">
    <property type="component" value="Unassembled WGS sequence"/>
</dbReference>
<keyword evidence="3" id="KW-1185">Reference proteome</keyword>
<reference evidence="2 3" key="1">
    <citation type="journal article" date="2015" name="Genome Announc.">
        <title>Expanding the biotechnology potential of lactobacilli through comparative genomics of 213 strains and associated genera.</title>
        <authorList>
            <person name="Sun Z."/>
            <person name="Harris H.M."/>
            <person name="McCann A."/>
            <person name="Guo C."/>
            <person name="Argimon S."/>
            <person name="Zhang W."/>
            <person name="Yang X."/>
            <person name="Jeffery I.B."/>
            <person name="Cooney J.C."/>
            <person name="Kagawa T.F."/>
            <person name="Liu W."/>
            <person name="Song Y."/>
            <person name="Salvetti E."/>
            <person name="Wrobel A."/>
            <person name="Rasinkangas P."/>
            <person name="Parkhill J."/>
            <person name="Rea M.C."/>
            <person name="O'Sullivan O."/>
            <person name="Ritari J."/>
            <person name="Douillard F.P."/>
            <person name="Paul Ross R."/>
            <person name="Yang R."/>
            <person name="Briner A.E."/>
            <person name="Felis G.E."/>
            <person name="de Vos W.M."/>
            <person name="Barrangou R."/>
            <person name="Klaenhammer T.R."/>
            <person name="Caufield P.W."/>
            <person name="Cui Y."/>
            <person name="Zhang H."/>
            <person name="O'Toole P.W."/>
        </authorList>
    </citation>
    <scope>NUCLEOTIDE SEQUENCE [LARGE SCALE GENOMIC DNA]</scope>
    <source>
        <strain evidence="2 3">DSM 5661</strain>
    </source>
</reference>
<dbReference type="STRING" id="1423754.FC39_GL000259"/>
<proteinExistence type="predicted"/>
<sequence>MIAAASCLAMGGFVANKISKPATVQASVQSTEVKTFTNLLNQYRSKRGARKLHTKAWLTKRSKVRFNEFVRTFKKTGTLDGHKRPNGTMCFTAFGKYKYRISENEGYLYSSSTISPKDAATQLFDQFMYHDAGSHWVHRDNLRNKQARYLFVHFATVKKDGINNYLVMAHTGK</sequence>
<evidence type="ECO:0000259" key="1">
    <source>
        <dbReference type="Pfam" id="PF00188"/>
    </source>
</evidence>
<dbReference type="InterPro" id="IPR035940">
    <property type="entry name" value="CAP_sf"/>
</dbReference>
<dbReference type="EMBL" id="AZGI01000013">
    <property type="protein sequence ID" value="KRM40656.1"/>
    <property type="molecule type" value="Genomic_DNA"/>
</dbReference>